<evidence type="ECO:0000313" key="1">
    <source>
        <dbReference type="EMBL" id="KAJ7020394.1"/>
    </source>
</evidence>
<sequence>MFILGGNVELVGGIAFHAESLHPGHHRIAQDPLQYPLTFNFDDNVERVGGIAFRPEFVHSALHGLVYNTLRYPLTFIWDSHVGCVGGVAASIGSSMTPHDIPHGHLGWQRRGRRGVAVSACLTHHPFPPFFSSLNNSFRAFMRSLRPLVVWCSIPALVCGAGAKSPQRSLSKYPGVALRANSGLISDLRCLFRVASCSAADGW</sequence>
<evidence type="ECO:0000313" key="2">
    <source>
        <dbReference type="Proteomes" id="UP001218188"/>
    </source>
</evidence>
<gene>
    <name evidence="1" type="ORF">C8F04DRAFT_1403666</name>
</gene>
<name>A0AAD6WTI0_9AGAR</name>
<protein>
    <submittedName>
        <fullName evidence="1">Uncharacterized protein</fullName>
    </submittedName>
</protein>
<accession>A0AAD6WTI0</accession>
<reference evidence="1" key="1">
    <citation type="submission" date="2023-03" db="EMBL/GenBank/DDBJ databases">
        <title>Massive genome expansion in bonnet fungi (Mycena s.s.) driven by repeated elements and novel gene families across ecological guilds.</title>
        <authorList>
            <consortium name="Lawrence Berkeley National Laboratory"/>
            <person name="Harder C.B."/>
            <person name="Miyauchi S."/>
            <person name="Viragh M."/>
            <person name="Kuo A."/>
            <person name="Thoen E."/>
            <person name="Andreopoulos B."/>
            <person name="Lu D."/>
            <person name="Skrede I."/>
            <person name="Drula E."/>
            <person name="Henrissat B."/>
            <person name="Morin E."/>
            <person name="Kohler A."/>
            <person name="Barry K."/>
            <person name="LaButti K."/>
            <person name="Morin E."/>
            <person name="Salamov A."/>
            <person name="Lipzen A."/>
            <person name="Mereny Z."/>
            <person name="Hegedus B."/>
            <person name="Baldrian P."/>
            <person name="Stursova M."/>
            <person name="Weitz H."/>
            <person name="Taylor A."/>
            <person name="Grigoriev I.V."/>
            <person name="Nagy L.G."/>
            <person name="Martin F."/>
            <person name="Kauserud H."/>
        </authorList>
    </citation>
    <scope>NUCLEOTIDE SEQUENCE</scope>
    <source>
        <strain evidence="1">CBHHK200</strain>
    </source>
</reference>
<comment type="caution">
    <text evidence="1">The sequence shown here is derived from an EMBL/GenBank/DDBJ whole genome shotgun (WGS) entry which is preliminary data.</text>
</comment>
<proteinExistence type="predicted"/>
<keyword evidence="2" id="KW-1185">Reference proteome</keyword>
<dbReference type="Proteomes" id="UP001218188">
    <property type="component" value="Unassembled WGS sequence"/>
</dbReference>
<dbReference type="EMBL" id="JARJCM010000265">
    <property type="protein sequence ID" value="KAJ7020394.1"/>
    <property type="molecule type" value="Genomic_DNA"/>
</dbReference>
<dbReference type="AlphaFoldDB" id="A0AAD6WTI0"/>
<organism evidence="1 2">
    <name type="scientific">Mycena alexandri</name>
    <dbReference type="NCBI Taxonomy" id="1745969"/>
    <lineage>
        <taxon>Eukaryota</taxon>
        <taxon>Fungi</taxon>
        <taxon>Dikarya</taxon>
        <taxon>Basidiomycota</taxon>
        <taxon>Agaricomycotina</taxon>
        <taxon>Agaricomycetes</taxon>
        <taxon>Agaricomycetidae</taxon>
        <taxon>Agaricales</taxon>
        <taxon>Marasmiineae</taxon>
        <taxon>Mycenaceae</taxon>
        <taxon>Mycena</taxon>
    </lineage>
</organism>